<keyword evidence="11 21" id="KW-0812">Transmembrane</keyword>
<comment type="similarity">
    <text evidence="5">Belongs to the glycosyltransferase 2 family.</text>
</comment>
<keyword evidence="16" id="KW-0539">Nucleus</keyword>
<keyword evidence="15" id="KW-0804">Transcription</keyword>
<name>A0ABR4L570_9EURO</name>
<dbReference type="PANTHER" id="PTHR12726:SF0">
    <property type="entry name" value="CERAMIDE GLUCOSYLTRANSFERASE"/>
    <property type="match status" value="1"/>
</dbReference>
<dbReference type="RefSeq" id="XP_070904632.1">
    <property type="nucleotide sequence ID" value="XM_071042580.1"/>
</dbReference>
<evidence type="ECO:0000256" key="2">
    <source>
        <dbReference type="ARBA" id="ARBA00004141"/>
    </source>
</evidence>
<dbReference type="PANTHER" id="PTHR12726">
    <property type="entry name" value="CERAMIDE GLUCOSYLTRANSFERASE"/>
    <property type="match status" value="1"/>
</dbReference>
<feature type="transmembrane region" description="Helical" evidence="21">
    <location>
        <begin position="503"/>
        <end position="524"/>
    </location>
</feature>
<dbReference type="InterPro" id="IPR016849">
    <property type="entry name" value="Rtt109"/>
</dbReference>
<evidence type="ECO:0000256" key="4">
    <source>
        <dbReference type="ARBA" id="ARBA00004991"/>
    </source>
</evidence>
<evidence type="ECO:0000256" key="16">
    <source>
        <dbReference type="ARBA" id="ARBA00023242"/>
    </source>
</evidence>
<comment type="caution">
    <text evidence="22">The sequence shown here is derived from an EMBL/GenBank/DDBJ whole genome shotgun (WGS) entry which is preliminary data.</text>
</comment>
<keyword evidence="23" id="KW-1185">Reference proteome</keyword>
<feature type="transmembrane region" description="Helical" evidence="21">
    <location>
        <begin position="839"/>
        <end position="863"/>
    </location>
</feature>
<sequence>MSKVDVDLGDALAKVLPTGVKLTIRHISSTPTTSTALFAPSPGEEAEPTFYENHFLSASIAPADKGKSDGGVEAEIIVFGIEVLVYTTAHLTTIFVSKADSTGHLHLLNAAPKSSILRHLTNTFLSFLVHTHQRPGVRLVVSLFARAQNQYLFPGSIENAEKHVLDDRGLIKWWCRALDPILREYEPESGSQEQDKKHEESARSSATAYLIVPSCDKFETRGFFPPTARSDDKDRPRWLNAYPLSQLCSHPGAPPRCLVPRFPDDPKTRFLIDLDDELPENGATEGTGQWRSVRSLDQFWEMMSFRQECSAGRLVGFLWLVINPPGVLNSNPMLSSKSGLTELKDAPKPASTAPITSQDANPSESLKGSGDQTKVQPANDGSAFYWPQTGRGHAVLSEVDYKAAIEFLLEQDFYSEEVSTASTNAFNNKVAALADELWIGQLVVGKAVNGESTKPAPGPAAITNTPLDVLSSSHTLMIKLRSFSDAIGFGSATGHGGVQWSVALGWIGLIWYSTVTAVCALGYYKIWRYCLRRPQQSRSATSSDAPHVTIVRPVKGLEPNLYDCLASTFRQDYPRDRLTVCLCVSSRSDPSHPILEKLVSDFPHIDARVYVEEEDPLFLSDNEPVYDMGPNPKIRNMSRAYREAKGDIVWIADCNIWVGKGVCGRMVDKLCGLGADSGKENKFVHHLPVAVDVTGATGTKEEHGQAGALAVGGGRLEELFLSSSHAKMYTAINTVLIAPCIVGKSNMFRRSHLDYLTTPPPTDARQRNPGIDYFSDNICEDHLIGDLLWKNKVREEKEQRKRLGKHALVYGDIAFQPIANMSVGSYMARRVRWLRVRKYIVMLATFVEPGTESILCSLYGAWGVTTALPRFLHDKGVDAAIDLSTWTTFFSFFGLSILSWMLIDWTVYIMLHSGKTVELDENTPDFVRPPKDTPRRRFRHWLSAWLGRETLAFPIWFWAIWGGETVTWRDRQFRIGLDTKAHEIKDSQPGAIKRNMTKRAINAMAD</sequence>
<proteinExistence type="inferred from homology"/>
<dbReference type="Pfam" id="PF08214">
    <property type="entry name" value="HAT_KAT11"/>
    <property type="match status" value="1"/>
</dbReference>
<accession>A0ABR4L570</accession>
<evidence type="ECO:0000313" key="23">
    <source>
        <dbReference type="Proteomes" id="UP001610444"/>
    </source>
</evidence>
<reference evidence="22 23" key="1">
    <citation type="submission" date="2024-07" db="EMBL/GenBank/DDBJ databases">
        <title>Section-level genome sequencing and comparative genomics of Aspergillus sections Usti and Cavernicolus.</title>
        <authorList>
            <consortium name="Lawrence Berkeley National Laboratory"/>
            <person name="Nybo J.L."/>
            <person name="Vesth T.C."/>
            <person name="Theobald S."/>
            <person name="Frisvad J.C."/>
            <person name="Larsen T.O."/>
            <person name="Kjaerboelling I."/>
            <person name="Rothschild-Mancinelli K."/>
            <person name="Lyhne E.K."/>
            <person name="Kogle M.E."/>
            <person name="Barry K."/>
            <person name="Clum A."/>
            <person name="Na H."/>
            <person name="Ledsgaard L."/>
            <person name="Lin J."/>
            <person name="Lipzen A."/>
            <person name="Kuo A."/>
            <person name="Riley R."/>
            <person name="Mondo S."/>
            <person name="LaButti K."/>
            <person name="Haridas S."/>
            <person name="Pangalinan J."/>
            <person name="Salamov A.A."/>
            <person name="Simmons B.A."/>
            <person name="Magnuson J.K."/>
            <person name="Chen J."/>
            <person name="Drula E."/>
            <person name="Henrissat B."/>
            <person name="Wiebenga A."/>
            <person name="Lubbers R.J."/>
            <person name="Gomes A.C."/>
            <person name="Macurrencykelacurrency M.R."/>
            <person name="Stajich J."/>
            <person name="Grigoriev I.V."/>
            <person name="Mortensen U.H."/>
            <person name="De vries R.P."/>
            <person name="Baker S.E."/>
            <person name="Andersen M.R."/>
        </authorList>
    </citation>
    <scope>NUCLEOTIDE SEQUENCE [LARGE SCALE GENOMIC DNA]</scope>
    <source>
        <strain evidence="22 23">CBS 756.74</strain>
    </source>
</reference>
<feature type="compositionally biased region" description="Basic and acidic residues" evidence="20">
    <location>
        <begin position="193"/>
        <end position="202"/>
    </location>
</feature>
<evidence type="ECO:0000256" key="13">
    <source>
        <dbReference type="ARBA" id="ARBA00023015"/>
    </source>
</evidence>
<feature type="region of interest" description="Disordered" evidence="20">
    <location>
        <begin position="339"/>
        <end position="383"/>
    </location>
</feature>
<evidence type="ECO:0000256" key="17">
    <source>
        <dbReference type="ARBA" id="ARBA00031017"/>
    </source>
</evidence>
<gene>
    <name evidence="22" type="ORF">BJX68DRAFT_252513</name>
</gene>
<evidence type="ECO:0000256" key="9">
    <source>
        <dbReference type="ARBA" id="ARBA00022676"/>
    </source>
</evidence>
<evidence type="ECO:0000256" key="3">
    <source>
        <dbReference type="ARBA" id="ARBA00004760"/>
    </source>
</evidence>
<dbReference type="Pfam" id="PF13506">
    <property type="entry name" value="Glyco_transf_21"/>
    <property type="match status" value="1"/>
</dbReference>
<protein>
    <recommendedName>
        <fullName evidence="8">Ceramide glucosyltransferase</fullName>
        <ecNumber evidence="7">2.3.1.48</ecNumber>
        <ecNumber evidence="6">2.4.1.80</ecNumber>
    </recommendedName>
    <alternativeName>
        <fullName evidence="18">Glucosylceramide synthase</fullName>
    </alternativeName>
    <alternativeName>
        <fullName evidence="19">UDP-glucose ceramide glucosyltransferase</fullName>
    </alternativeName>
    <alternativeName>
        <fullName evidence="17">UDP-glucose:N-acylsphingosine D-glucosyltransferase</fullName>
    </alternativeName>
</protein>
<dbReference type="Gene3D" id="3.90.550.10">
    <property type="entry name" value="Spore Coat Polysaccharide Biosynthesis Protein SpsA, Chain A"/>
    <property type="match status" value="1"/>
</dbReference>
<feature type="transmembrane region" description="Helical" evidence="21">
    <location>
        <begin position="883"/>
        <end position="903"/>
    </location>
</feature>
<evidence type="ECO:0000256" key="15">
    <source>
        <dbReference type="ARBA" id="ARBA00023163"/>
    </source>
</evidence>
<keyword evidence="13" id="KW-0805">Transcription regulation</keyword>
<dbReference type="PROSITE" id="PS51728">
    <property type="entry name" value="RTT109_HAT"/>
    <property type="match status" value="1"/>
</dbReference>
<evidence type="ECO:0000256" key="21">
    <source>
        <dbReference type="SAM" id="Phobius"/>
    </source>
</evidence>
<keyword evidence="12 21" id="KW-1133">Transmembrane helix</keyword>
<dbReference type="InterPro" id="IPR025993">
    <property type="entry name" value="Ceramide_glucosylTrfase"/>
</dbReference>
<evidence type="ECO:0000256" key="12">
    <source>
        <dbReference type="ARBA" id="ARBA00022989"/>
    </source>
</evidence>
<keyword evidence="9" id="KW-0328">Glycosyltransferase</keyword>
<dbReference type="EMBL" id="JBFXLR010000003">
    <property type="protein sequence ID" value="KAL2859698.1"/>
    <property type="molecule type" value="Genomic_DNA"/>
</dbReference>
<evidence type="ECO:0000256" key="6">
    <source>
        <dbReference type="ARBA" id="ARBA00012699"/>
    </source>
</evidence>
<evidence type="ECO:0000313" key="22">
    <source>
        <dbReference type="EMBL" id="KAL2859698.1"/>
    </source>
</evidence>
<evidence type="ECO:0000256" key="10">
    <source>
        <dbReference type="ARBA" id="ARBA00022679"/>
    </source>
</evidence>
<keyword evidence="14 21" id="KW-0472">Membrane</keyword>
<feature type="compositionally biased region" description="Polar residues" evidence="20">
    <location>
        <begin position="353"/>
        <end position="376"/>
    </location>
</feature>
<evidence type="ECO:0000256" key="5">
    <source>
        <dbReference type="ARBA" id="ARBA00006739"/>
    </source>
</evidence>
<feature type="region of interest" description="Disordered" evidence="20">
    <location>
        <begin position="186"/>
        <end position="205"/>
    </location>
</feature>
<dbReference type="InterPro" id="IPR013178">
    <property type="entry name" value="Histone_AcTrfase_Rtt109/CBP"/>
</dbReference>
<evidence type="ECO:0000256" key="7">
    <source>
        <dbReference type="ARBA" id="ARBA00013184"/>
    </source>
</evidence>
<evidence type="ECO:0000256" key="1">
    <source>
        <dbReference type="ARBA" id="ARBA00004123"/>
    </source>
</evidence>
<dbReference type="Proteomes" id="UP001610444">
    <property type="component" value="Unassembled WGS sequence"/>
</dbReference>
<dbReference type="GeneID" id="98157744"/>
<evidence type="ECO:0000256" key="8">
    <source>
        <dbReference type="ARBA" id="ARBA00019988"/>
    </source>
</evidence>
<dbReference type="EC" id="2.3.1.48" evidence="7"/>
<dbReference type="SMART" id="SM01250">
    <property type="entry name" value="KAT11"/>
    <property type="match status" value="1"/>
</dbReference>
<dbReference type="EC" id="2.4.1.80" evidence="6"/>
<evidence type="ECO:0000256" key="20">
    <source>
        <dbReference type="SAM" id="MobiDB-lite"/>
    </source>
</evidence>
<evidence type="ECO:0000256" key="14">
    <source>
        <dbReference type="ARBA" id="ARBA00023136"/>
    </source>
</evidence>
<comment type="subcellular location">
    <subcellularLocation>
        <location evidence="2">Membrane</location>
        <topology evidence="2">Multi-pass membrane protein</topology>
    </subcellularLocation>
    <subcellularLocation>
        <location evidence="1">Nucleus</location>
    </subcellularLocation>
</comment>
<dbReference type="InterPro" id="IPR029044">
    <property type="entry name" value="Nucleotide-diphossugar_trans"/>
</dbReference>
<dbReference type="SUPFAM" id="SSF53448">
    <property type="entry name" value="Nucleotide-diphospho-sugar transferases"/>
    <property type="match status" value="1"/>
</dbReference>
<comment type="pathway">
    <text evidence="4">Sphingolipid metabolism.</text>
</comment>
<organism evidence="22 23">
    <name type="scientific">Aspergillus pseudodeflectus</name>
    <dbReference type="NCBI Taxonomy" id="176178"/>
    <lineage>
        <taxon>Eukaryota</taxon>
        <taxon>Fungi</taxon>
        <taxon>Dikarya</taxon>
        <taxon>Ascomycota</taxon>
        <taxon>Pezizomycotina</taxon>
        <taxon>Eurotiomycetes</taxon>
        <taxon>Eurotiomycetidae</taxon>
        <taxon>Eurotiales</taxon>
        <taxon>Aspergillaceae</taxon>
        <taxon>Aspergillus</taxon>
        <taxon>Aspergillus subgen. Nidulantes</taxon>
    </lineage>
</organism>
<evidence type="ECO:0000256" key="18">
    <source>
        <dbReference type="ARBA" id="ARBA00031543"/>
    </source>
</evidence>
<evidence type="ECO:0000256" key="19">
    <source>
        <dbReference type="ARBA" id="ARBA00032575"/>
    </source>
</evidence>
<comment type="pathway">
    <text evidence="3">Lipid metabolism; sphingolipid metabolism.</text>
</comment>
<keyword evidence="10" id="KW-0808">Transferase</keyword>
<evidence type="ECO:0000256" key="11">
    <source>
        <dbReference type="ARBA" id="ARBA00022692"/>
    </source>
</evidence>